<proteinExistence type="predicted"/>
<sequence length="154" mass="16500">MRASSPLSIISSSYHIPCRPTVRSPRPATTRRTLGRQCDNHNTSFYKNTECDKNSSRTSAITGGNPSGAAADRSEQSQRSRQSVGKVVAGEFPDSLGGFPDSVSPLDGRSGGCFADANCSLYGSNAALPKVTQMFKVSWHRRNGSRQTGSRTPC</sequence>
<gene>
    <name evidence="2" type="ORF">PHYEVI_LOCUS4764</name>
</gene>
<protein>
    <submittedName>
        <fullName evidence="2">Uncharacterized protein</fullName>
    </submittedName>
</protein>
<keyword evidence="3" id="KW-1185">Reference proteome</keyword>
<name>A0A9N9THS1_PHYSR</name>
<organism evidence="2 3">
    <name type="scientific">Phyllotreta striolata</name>
    <name type="common">Striped flea beetle</name>
    <name type="synonym">Crioceris striolata</name>
    <dbReference type="NCBI Taxonomy" id="444603"/>
    <lineage>
        <taxon>Eukaryota</taxon>
        <taxon>Metazoa</taxon>
        <taxon>Ecdysozoa</taxon>
        <taxon>Arthropoda</taxon>
        <taxon>Hexapoda</taxon>
        <taxon>Insecta</taxon>
        <taxon>Pterygota</taxon>
        <taxon>Neoptera</taxon>
        <taxon>Endopterygota</taxon>
        <taxon>Coleoptera</taxon>
        <taxon>Polyphaga</taxon>
        <taxon>Cucujiformia</taxon>
        <taxon>Chrysomeloidea</taxon>
        <taxon>Chrysomelidae</taxon>
        <taxon>Galerucinae</taxon>
        <taxon>Alticini</taxon>
        <taxon>Phyllotreta</taxon>
    </lineage>
</organism>
<evidence type="ECO:0000313" key="2">
    <source>
        <dbReference type="EMBL" id="CAG9858375.1"/>
    </source>
</evidence>
<evidence type="ECO:0000256" key="1">
    <source>
        <dbReference type="SAM" id="MobiDB-lite"/>
    </source>
</evidence>
<dbReference type="AlphaFoldDB" id="A0A9N9THS1"/>
<reference evidence="2" key="1">
    <citation type="submission" date="2022-01" db="EMBL/GenBank/DDBJ databases">
        <authorList>
            <person name="King R."/>
        </authorList>
    </citation>
    <scope>NUCLEOTIDE SEQUENCE</scope>
</reference>
<dbReference type="Proteomes" id="UP001153712">
    <property type="component" value="Chromosome 2"/>
</dbReference>
<accession>A0A9N9THS1</accession>
<evidence type="ECO:0000313" key="3">
    <source>
        <dbReference type="Proteomes" id="UP001153712"/>
    </source>
</evidence>
<feature type="region of interest" description="Disordered" evidence="1">
    <location>
        <begin position="17"/>
        <end position="101"/>
    </location>
</feature>
<dbReference type="EMBL" id="OU900095">
    <property type="protein sequence ID" value="CAG9858375.1"/>
    <property type="molecule type" value="Genomic_DNA"/>
</dbReference>